<reference evidence="4" key="1">
    <citation type="submission" date="2022-07" db="EMBL/GenBank/DDBJ databases">
        <title>Genome Sequence of Physisporinus lineatus.</title>
        <authorList>
            <person name="Buettner E."/>
        </authorList>
    </citation>
    <scope>NUCLEOTIDE SEQUENCE</scope>
    <source>
        <strain evidence="4">VT162</strain>
    </source>
</reference>
<feature type="signal peptide" evidence="2">
    <location>
        <begin position="1"/>
        <end position="16"/>
    </location>
</feature>
<dbReference type="Proteomes" id="UP001212997">
    <property type="component" value="Unassembled WGS sequence"/>
</dbReference>
<dbReference type="PANTHER" id="PTHR48104">
    <property type="entry name" value="METACASPASE-4"/>
    <property type="match status" value="1"/>
</dbReference>
<feature type="domain" description="Peptidase C14 caspase" evidence="3">
    <location>
        <begin position="5"/>
        <end position="305"/>
    </location>
</feature>
<feature type="chain" id="PRO_5042257908" description="Peptidase C14 caspase domain-containing protein" evidence="2">
    <location>
        <begin position="17"/>
        <end position="694"/>
    </location>
</feature>
<dbReference type="GO" id="GO:0005737">
    <property type="term" value="C:cytoplasm"/>
    <property type="evidence" value="ECO:0007669"/>
    <property type="project" value="TreeGrafter"/>
</dbReference>
<sequence length="694" mass="77046">MATIWALIVGVGTVVSTEYPDVPGAAVDADNVFRYIHDDRQVPTENIVTLKNEEATRGQIIRKFQEHLIDNPAINKGDALLFYFSGHGSRLPAPQGWSVVESADDQQLVEAIVPHNEGAMGSDGKEIPSIPDYTIASLLTKAAKHGDNITVVLDCCHSGHGCRDGRFPERESGEETDDDERLWVRGVPPEKLAPLRLDVDAEVLGLSDSQASGSRSETLPRGGFTTHRAKSYVLVAACRQNEQALGGRKGGLLTTNWLHVLRSSAHLRSYSQVMKDVSERVENMIQKFSAKYPDAGPFSQHPQCEGLSQDRIVFKDSIPAHKGLFSISLEDNKKCRIFAGDLHGIQIHTSFEICQIYPNAKDNKVVGTAIAIRVDAVSCLAELEGELSTDDGQYYLAQIIGQVQPLKYFIALPDSITPDVRRTHDKIREGVDTLSRSVAFPSEDPADADLVLEVGSVHGGGITLKRQDPILRSLKTNLPRLDREDVDLLDFGNLLNAVARFNTFVSQTSPAHPFDGRLEIKLHILKPARTPGDFEKPECREIQEEVPLTTNDEFEIRESDSDYAFTIHNSSTTDLFVYLVYFDPGTYGISVWYSPATPETPTLLAGKTLQIGGSAEHASPFEFFIRPGDKIDTSFLRLFVVDSPAEISFMEQNDLIGRGEYHERFSRQRFNNTDPVATWDGKWDCLTRRLTVRK</sequence>
<dbReference type="Gene3D" id="3.40.50.1460">
    <property type="match status" value="1"/>
</dbReference>
<proteinExistence type="inferred from homology"/>
<dbReference type="GO" id="GO:0006508">
    <property type="term" value="P:proteolysis"/>
    <property type="evidence" value="ECO:0007669"/>
    <property type="project" value="InterPro"/>
</dbReference>
<dbReference type="AlphaFoldDB" id="A0AAD5YJ23"/>
<keyword evidence="2" id="KW-0732">Signal</keyword>
<accession>A0AAD5YJ23</accession>
<evidence type="ECO:0000256" key="1">
    <source>
        <dbReference type="ARBA" id="ARBA00009005"/>
    </source>
</evidence>
<comment type="similarity">
    <text evidence="1">Belongs to the peptidase C14B family.</text>
</comment>
<evidence type="ECO:0000313" key="5">
    <source>
        <dbReference type="Proteomes" id="UP001212997"/>
    </source>
</evidence>
<organism evidence="4 5">
    <name type="scientific">Meripilus lineatus</name>
    <dbReference type="NCBI Taxonomy" id="2056292"/>
    <lineage>
        <taxon>Eukaryota</taxon>
        <taxon>Fungi</taxon>
        <taxon>Dikarya</taxon>
        <taxon>Basidiomycota</taxon>
        <taxon>Agaricomycotina</taxon>
        <taxon>Agaricomycetes</taxon>
        <taxon>Polyporales</taxon>
        <taxon>Meripilaceae</taxon>
        <taxon>Meripilus</taxon>
    </lineage>
</organism>
<dbReference type="EMBL" id="JANAWD010000089">
    <property type="protein sequence ID" value="KAJ3487533.1"/>
    <property type="molecule type" value="Genomic_DNA"/>
</dbReference>
<dbReference type="PANTHER" id="PTHR48104:SF30">
    <property type="entry name" value="METACASPASE-1"/>
    <property type="match status" value="1"/>
</dbReference>
<name>A0AAD5YJ23_9APHY</name>
<evidence type="ECO:0000259" key="3">
    <source>
        <dbReference type="Pfam" id="PF00656"/>
    </source>
</evidence>
<evidence type="ECO:0000313" key="4">
    <source>
        <dbReference type="EMBL" id="KAJ3487533.1"/>
    </source>
</evidence>
<gene>
    <name evidence="4" type="ORF">NLI96_g3477</name>
</gene>
<dbReference type="Pfam" id="PF00656">
    <property type="entry name" value="Peptidase_C14"/>
    <property type="match status" value="1"/>
</dbReference>
<comment type="caution">
    <text evidence="4">The sequence shown here is derived from an EMBL/GenBank/DDBJ whole genome shotgun (WGS) entry which is preliminary data.</text>
</comment>
<keyword evidence="5" id="KW-1185">Reference proteome</keyword>
<protein>
    <recommendedName>
        <fullName evidence="3">Peptidase C14 caspase domain-containing protein</fullName>
    </recommendedName>
</protein>
<dbReference type="InterPro" id="IPR050452">
    <property type="entry name" value="Metacaspase"/>
</dbReference>
<dbReference type="InterPro" id="IPR011600">
    <property type="entry name" value="Pept_C14_caspase"/>
</dbReference>
<dbReference type="GO" id="GO:0004197">
    <property type="term" value="F:cysteine-type endopeptidase activity"/>
    <property type="evidence" value="ECO:0007669"/>
    <property type="project" value="InterPro"/>
</dbReference>
<evidence type="ECO:0000256" key="2">
    <source>
        <dbReference type="SAM" id="SignalP"/>
    </source>
</evidence>